<reference evidence="1" key="1">
    <citation type="journal article" date="2014" name="Int. J. Syst. Evol. Microbiol.">
        <title>Complete genome sequence of Corynebacterium casei LMG S-19264T (=DSM 44701T), isolated from a smear-ripened cheese.</title>
        <authorList>
            <consortium name="US DOE Joint Genome Institute (JGI-PGF)"/>
            <person name="Walter F."/>
            <person name="Albersmeier A."/>
            <person name="Kalinowski J."/>
            <person name="Ruckert C."/>
        </authorList>
    </citation>
    <scope>NUCLEOTIDE SEQUENCE</scope>
    <source>
        <strain evidence="1">JCM 4434</strain>
    </source>
</reference>
<dbReference type="EMBL" id="BMUB01000034">
    <property type="protein sequence ID" value="GGV04838.1"/>
    <property type="molecule type" value="Genomic_DNA"/>
</dbReference>
<dbReference type="Proteomes" id="UP000610124">
    <property type="component" value="Unassembled WGS sequence"/>
</dbReference>
<reference evidence="1" key="2">
    <citation type="submission" date="2020-09" db="EMBL/GenBank/DDBJ databases">
        <authorList>
            <person name="Sun Q."/>
            <person name="Ohkuma M."/>
        </authorList>
    </citation>
    <scope>NUCLEOTIDE SEQUENCE</scope>
    <source>
        <strain evidence="1">JCM 4434</strain>
    </source>
</reference>
<comment type="caution">
    <text evidence="1">The sequence shown here is derived from an EMBL/GenBank/DDBJ whole genome shotgun (WGS) entry which is preliminary data.</text>
</comment>
<name>A0A8H9I0M4_KITAU</name>
<dbReference type="AlphaFoldDB" id="A0A8H9I0M4"/>
<evidence type="ECO:0000313" key="2">
    <source>
        <dbReference type="Proteomes" id="UP000610124"/>
    </source>
</evidence>
<sequence length="82" mass="8582">MVDPGANVDNQVMAGLEANPGTVHLAHGAGYVSPGVALGESVAGIIRIDERGWVHVTQKDGSRVSFPPHAVERINWGEPASQ</sequence>
<proteinExistence type="predicted"/>
<accession>A0A8H9I0M4</accession>
<protein>
    <submittedName>
        <fullName evidence="1">Uncharacterized protein</fullName>
    </submittedName>
</protein>
<organism evidence="1 2">
    <name type="scientific">Kitasatospora aureofaciens</name>
    <name type="common">Streptomyces aureofaciens</name>
    <dbReference type="NCBI Taxonomy" id="1894"/>
    <lineage>
        <taxon>Bacteria</taxon>
        <taxon>Bacillati</taxon>
        <taxon>Actinomycetota</taxon>
        <taxon>Actinomycetes</taxon>
        <taxon>Kitasatosporales</taxon>
        <taxon>Streptomycetaceae</taxon>
        <taxon>Kitasatospora</taxon>
    </lineage>
</organism>
<evidence type="ECO:0000313" key="1">
    <source>
        <dbReference type="EMBL" id="GGV04838.1"/>
    </source>
</evidence>
<gene>
    <name evidence="1" type="ORF">GCM10010502_69540</name>
</gene>